<accession>A0A8S3S9N5</accession>
<feature type="domain" description="Hcy-binding" evidence="5">
    <location>
        <begin position="171"/>
        <end position="473"/>
    </location>
</feature>
<gene>
    <name evidence="6" type="ORF">MEDL_29742</name>
</gene>
<sequence length="516" mass="58496">MGEEVMNRLAQDVLELEDRIEERDRAAEQMTTDEFIDQMRNKNTSRKTNSDVNKLKTWLSDQNELREFHEIPPQELDLLLARIFMTAKKCDGGDYEPDTLKSIQGSINRHLTEKHCNIDLIKDKEFKHSRDVLMSKRKLLRQSGKGNKPKKAEPLTKEEIDILYQKKLLGADFIQRLRNGENILIAEGYLFEFGRRGYLKYGANTPEVVVENPELVEVMHEEFVHAGSDVVEAFTVEKKLKIIGREDDLEKLNKTALRIARKVARKHNKLFAFGLCNSTVFVPGDEKANAKVRDMFKEQIEWAVEEGVDYIIGETFNALGEAMLALECIKEYGKGKPAVITIAAYFPDITTDDVPIPEACRILEENGAAVVGLNCARGPETMLPLLREIRKTCKGPIAALPVPFRCTDEYRTFQSLKDPKTGKHLYLNDLESVRCNSADIRHFAHEAKQIGVQYIGLCCGNFTSYFRELAEVYGTTPPASHYSPDMSMNSVFGDEETGVTNSLAAKMKEFTLGIKK</sequence>
<dbReference type="OrthoDB" id="261426at2759"/>
<dbReference type="GO" id="GO:0046872">
    <property type="term" value="F:metal ion binding"/>
    <property type="evidence" value="ECO:0007669"/>
    <property type="project" value="UniProtKB-KW"/>
</dbReference>
<dbReference type="Pfam" id="PF02574">
    <property type="entry name" value="S-methyl_trans"/>
    <property type="match status" value="1"/>
</dbReference>
<feature type="binding site" evidence="4">
    <location>
        <position position="375"/>
    </location>
    <ligand>
        <name>Zn(2+)</name>
        <dbReference type="ChEBI" id="CHEBI:29105"/>
    </ligand>
</feature>
<keyword evidence="7" id="KW-1185">Reference proteome</keyword>
<comment type="pathway">
    <text evidence="3">Amino-acid biosynthesis; L-methionine biosynthesis via de novo pathway.</text>
</comment>
<evidence type="ECO:0000256" key="4">
    <source>
        <dbReference type="PROSITE-ProRule" id="PRU00333"/>
    </source>
</evidence>
<dbReference type="Proteomes" id="UP000683360">
    <property type="component" value="Unassembled WGS sequence"/>
</dbReference>
<dbReference type="EMBL" id="CAJPWZ010001461">
    <property type="protein sequence ID" value="CAG2215984.1"/>
    <property type="molecule type" value="Genomic_DNA"/>
</dbReference>
<keyword evidence="4" id="KW-0479">Metal-binding</keyword>
<feature type="binding site" evidence="4">
    <location>
        <position position="459"/>
    </location>
    <ligand>
        <name>Zn(2+)</name>
        <dbReference type="ChEBI" id="CHEBI:29105"/>
    </ligand>
</feature>
<keyword evidence="2 4" id="KW-0808">Transferase</keyword>
<reference evidence="6" key="1">
    <citation type="submission" date="2021-03" db="EMBL/GenBank/DDBJ databases">
        <authorList>
            <person name="Bekaert M."/>
        </authorList>
    </citation>
    <scope>NUCLEOTIDE SEQUENCE</scope>
</reference>
<dbReference type="SUPFAM" id="SSF82282">
    <property type="entry name" value="Homocysteine S-methyltransferase"/>
    <property type="match status" value="1"/>
</dbReference>
<evidence type="ECO:0000256" key="3">
    <source>
        <dbReference type="ARBA" id="ARBA00034478"/>
    </source>
</evidence>
<dbReference type="PROSITE" id="PS50970">
    <property type="entry name" value="HCY"/>
    <property type="match status" value="1"/>
</dbReference>
<feature type="binding site" evidence="4">
    <location>
        <position position="458"/>
    </location>
    <ligand>
        <name>Zn(2+)</name>
        <dbReference type="ChEBI" id="CHEBI:29105"/>
    </ligand>
</feature>
<comment type="caution">
    <text evidence="6">The sequence shown here is derived from an EMBL/GenBank/DDBJ whole genome shotgun (WGS) entry which is preliminary data.</text>
</comment>
<dbReference type="InterPro" id="IPR003726">
    <property type="entry name" value="HCY_dom"/>
</dbReference>
<name>A0A8S3S9N5_MYTED</name>
<dbReference type="GO" id="GO:0047150">
    <property type="term" value="F:betaine-homocysteine S-methyltransferase activity"/>
    <property type="evidence" value="ECO:0007669"/>
    <property type="project" value="UniProtKB-EC"/>
</dbReference>
<keyword evidence="4" id="KW-0862">Zinc</keyword>
<evidence type="ECO:0000256" key="1">
    <source>
        <dbReference type="ARBA" id="ARBA00022603"/>
    </source>
</evidence>
<dbReference type="Gene3D" id="3.20.20.330">
    <property type="entry name" value="Homocysteine-binding-like domain"/>
    <property type="match status" value="1"/>
</dbReference>
<evidence type="ECO:0000256" key="2">
    <source>
        <dbReference type="ARBA" id="ARBA00022679"/>
    </source>
</evidence>
<dbReference type="PANTHER" id="PTHR11103">
    <property type="entry name" value="SLR1189 PROTEIN"/>
    <property type="match status" value="1"/>
</dbReference>
<proteinExistence type="predicted"/>
<dbReference type="GO" id="GO:0032259">
    <property type="term" value="P:methylation"/>
    <property type="evidence" value="ECO:0007669"/>
    <property type="project" value="UniProtKB-KW"/>
</dbReference>
<comment type="cofactor">
    <cofactor evidence="4">
        <name>Zn(2+)</name>
        <dbReference type="ChEBI" id="CHEBI:29105"/>
    </cofactor>
</comment>
<evidence type="ECO:0000313" key="7">
    <source>
        <dbReference type="Proteomes" id="UP000683360"/>
    </source>
</evidence>
<dbReference type="PANTHER" id="PTHR11103:SF18">
    <property type="entry name" value="SLR1189 PROTEIN"/>
    <property type="match status" value="1"/>
</dbReference>
<dbReference type="EC" id="2.1.1.5" evidence="6"/>
<protein>
    <submittedName>
        <fullName evidence="6">BHMT</fullName>
        <ecNumber evidence="6">2.1.1.5</ecNumber>
    </submittedName>
</protein>
<organism evidence="6 7">
    <name type="scientific">Mytilus edulis</name>
    <name type="common">Blue mussel</name>
    <dbReference type="NCBI Taxonomy" id="6550"/>
    <lineage>
        <taxon>Eukaryota</taxon>
        <taxon>Metazoa</taxon>
        <taxon>Spiralia</taxon>
        <taxon>Lophotrochozoa</taxon>
        <taxon>Mollusca</taxon>
        <taxon>Bivalvia</taxon>
        <taxon>Autobranchia</taxon>
        <taxon>Pteriomorphia</taxon>
        <taxon>Mytilida</taxon>
        <taxon>Mytiloidea</taxon>
        <taxon>Mytilidae</taxon>
        <taxon>Mytilinae</taxon>
        <taxon>Mytilus</taxon>
    </lineage>
</organism>
<keyword evidence="1 4" id="KW-0489">Methyltransferase</keyword>
<dbReference type="InterPro" id="IPR036589">
    <property type="entry name" value="HCY_dom_sf"/>
</dbReference>
<evidence type="ECO:0000313" key="6">
    <source>
        <dbReference type="EMBL" id="CAG2215984.1"/>
    </source>
</evidence>
<dbReference type="AlphaFoldDB" id="A0A8S3S9N5"/>
<evidence type="ECO:0000259" key="5">
    <source>
        <dbReference type="PROSITE" id="PS50970"/>
    </source>
</evidence>